<proteinExistence type="predicted"/>
<name>A0AAD1XVP5_EUPCR</name>
<organism evidence="1 2">
    <name type="scientific">Euplotes crassus</name>
    <dbReference type="NCBI Taxonomy" id="5936"/>
    <lineage>
        <taxon>Eukaryota</taxon>
        <taxon>Sar</taxon>
        <taxon>Alveolata</taxon>
        <taxon>Ciliophora</taxon>
        <taxon>Intramacronucleata</taxon>
        <taxon>Spirotrichea</taxon>
        <taxon>Hypotrichia</taxon>
        <taxon>Euplotida</taxon>
        <taxon>Euplotidae</taxon>
        <taxon>Moneuplotes</taxon>
    </lineage>
</organism>
<evidence type="ECO:0000313" key="1">
    <source>
        <dbReference type="EMBL" id="CAI2379277.1"/>
    </source>
</evidence>
<reference evidence="1" key="1">
    <citation type="submission" date="2023-07" db="EMBL/GenBank/DDBJ databases">
        <authorList>
            <consortium name="AG Swart"/>
            <person name="Singh M."/>
            <person name="Singh A."/>
            <person name="Seah K."/>
            <person name="Emmerich C."/>
        </authorList>
    </citation>
    <scope>NUCLEOTIDE SEQUENCE</scope>
    <source>
        <strain evidence="1">DP1</strain>
    </source>
</reference>
<gene>
    <name evidence="1" type="ORF">ECRASSUSDP1_LOCUS20686</name>
</gene>
<dbReference type="Proteomes" id="UP001295684">
    <property type="component" value="Unassembled WGS sequence"/>
</dbReference>
<evidence type="ECO:0000313" key="2">
    <source>
        <dbReference type="Proteomes" id="UP001295684"/>
    </source>
</evidence>
<sequence>MKRADISKLLTFKDKTRIRKLFARRETSFHQYDPSLLKKVRINNQYHNQSSEQSILIKPINCPILHSLSLRKQGCRNITKILHDSYKKSKVKKLLQKIRNIEGSRSTLIKTKSTYPYQSLSKSKKIKIYPMFTPRVTNSSSIHNMHT</sequence>
<accession>A0AAD1XVP5</accession>
<protein>
    <submittedName>
        <fullName evidence="1">Uncharacterized protein</fullName>
    </submittedName>
</protein>
<dbReference type="AlphaFoldDB" id="A0AAD1XVP5"/>
<comment type="caution">
    <text evidence="1">The sequence shown here is derived from an EMBL/GenBank/DDBJ whole genome shotgun (WGS) entry which is preliminary data.</text>
</comment>
<keyword evidence="2" id="KW-1185">Reference proteome</keyword>
<dbReference type="EMBL" id="CAMPGE010021104">
    <property type="protein sequence ID" value="CAI2379277.1"/>
    <property type="molecule type" value="Genomic_DNA"/>
</dbReference>